<accession>A0A2P5ALY7</accession>
<gene>
    <name evidence="1" type="ORF">PanWU01x14_319610</name>
</gene>
<reference evidence="2" key="1">
    <citation type="submission" date="2016-06" db="EMBL/GenBank/DDBJ databases">
        <title>Parallel loss of symbiosis genes in relatives of nitrogen-fixing non-legume Parasponia.</title>
        <authorList>
            <person name="Van Velzen R."/>
            <person name="Holmer R."/>
            <person name="Bu F."/>
            <person name="Rutten L."/>
            <person name="Van Zeijl A."/>
            <person name="Liu W."/>
            <person name="Santuari L."/>
            <person name="Cao Q."/>
            <person name="Sharma T."/>
            <person name="Shen D."/>
            <person name="Roswanjaya Y."/>
            <person name="Wardhani T."/>
            <person name="Kalhor M.S."/>
            <person name="Jansen J."/>
            <person name="Van den Hoogen J."/>
            <person name="Gungor B."/>
            <person name="Hartog M."/>
            <person name="Hontelez J."/>
            <person name="Verver J."/>
            <person name="Yang W.-C."/>
            <person name="Schijlen E."/>
            <person name="Repin R."/>
            <person name="Schilthuizen M."/>
            <person name="Schranz E."/>
            <person name="Heidstra R."/>
            <person name="Miyata K."/>
            <person name="Fedorova E."/>
            <person name="Kohlen W."/>
            <person name="Bisseling T."/>
            <person name="Smit S."/>
            <person name="Geurts R."/>
        </authorList>
    </citation>
    <scope>NUCLEOTIDE SEQUENCE [LARGE SCALE GENOMIC DNA]</scope>
    <source>
        <strain evidence="2">cv. WU1-14</strain>
    </source>
</reference>
<dbReference type="EMBL" id="JXTB01000526">
    <property type="protein sequence ID" value="PON37542.1"/>
    <property type="molecule type" value="Genomic_DNA"/>
</dbReference>
<dbReference type="Proteomes" id="UP000237105">
    <property type="component" value="Unassembled WGS sequence"/>
</dbReference>
<dbReference type="AlphaFoldDB" id="A0A2P5ALY7"/>
<organism evidence="1 2">
    <name type="scientific">Parasponia andersonii</name>
    <name type="common">Sponia andersonii</name>
    <dbReference type="NCBI Taxonomy" id="3476"/>
    <lineage>
        <taxon>Eukaryota</taxon>
        <taxon>Viridiplantae</taxon>
        <taxon>Streptophyta</taxon>
        <taxon>Embryophyta</taxon>
        <taxon>Tracheophyta</taxon>
        <taxon>Spermatophyta</taxon>
        <taxon>Magnoliopsida</taxon>
        <taxon>eudicotyledons</taxon>
        <taxon>Gunneridae</taxon>
        <taxon>Pentapetalae</taxon>
        <taxon>rosids</taxon>
        <taxon>fabids</taxon>
        <taxon>Rosales</taxon>
        <taxon>Cannabaceae</taxon>
        <taxon>Parasponia</taxon>
    </lineage>
</organism>
<sequence length="61" mass="6651">PKLALQCQDSRAIGTTVLDCGIVAPHVFEGWHYGAILPRKWHHGTKKWRCGAMVVAPAPSS</sequence>
<comment type="caution">
    <text evidence="1">The sequence shown here is derived from an EMBL/GenBank/DDBJ whole genome shotgun (WGS) entry which is preliminary data.</text>
</comment>
<proteinExistence type="predicted"/>
<evidence type="ECO:0000313" key="1">
    <source>
        <dbReference type="EMBL" id="PON37542.1"/>
    </source>
</evidence>
<protein>
    <submittedName>
        <fullName evidence="1">Uncharacterized protein</fullName>
    </submittedName>
</protein>
<feature type="non-terminal residue" evidence="1">
    <location>
        <position position="1"/>
    </location>
</feature>
<name>A0A2P5ALY7_PARAD</name>
<evidence type="ECO:0000313" key="2">
    <source>
        <dbReference type="Proteomes" id="UP000237105"/>
    </source>
</evidence>
<keyword evidence="2" id="KW-1185">Reference proteome</keyword>